<dbReference type="EMBL" id="JAEOAH010000004">
    <property type="protein sequence ID" value="MBK3494156.1"/>
    <property type="molecule type" value="Genomic_DNA"/>
</dbReference>
<keyword evidence="2" id="KW-1185">Reference proteome</keyword>
<proteinExistence type="predicted"/>
<organism evidence="1 2">
    <name type="scientific">Viridibacillus soli</name>
    <dbReference type="NCBI Taxonomy" id="2798301"/>
    <lineage>
        <taxon>Bacteria</taxon>
        <taxon>Bacillati</taxon>
        <taxon>Bacillota</taxon>
        <taxon>Bacilli</taxon>
        <taxon>Bacillales</taxon>
        <taxon>Caryophanaceae</taxon>
        <taxon>Viridibacillus</taxon>
    </lineage>
</organism>
<evidence type="ECO:0000313" key="2">
    <source>
        <dbReference type="Proteomes" id="UP000618943"/>
    </source>
</evidence>
<comment type="caution">
    <text evidence="1">The sequence shown here is derived from an EMBL/GenBank/DDBJ whole genome shotgun (WGS) entry which is preliminary data.</text>
</comment>
<protein>
    <submittedName>
        <fullName evidence="1">Uncharacterized protein</fullName>
    </submittedName>
</protein>
<accession>A0ABS1H426</accession>
<dbReference type="RefSeq" id="WP_200748134.1">
    <property type="nucleotide sequence ID" value="NZ_JAEOAH010000004.1"/>
</dbReference>
<evidence type="ECO:0000313" key="1">
    <source>
        <dbReference type="EMBL" id="MBK3494156.1"/>
    </source>
</evidence>
<reference evidence="1 2" key="1">
    <citation type="submission" date="2020-12" db="EMBL/GenBank/DDBJ databases">
        <title>YIM B01967 draft genome.</title>
        <authorList>
            <person name="Yan X."/>
        </authorList>
    </citation>
    <scope>NUCLEOTIDE SEQUENCE [LARGE SCALE GENOMIC DNA]</scope>
    <source>
        <strain evidence="1 2">YIM B01967</strain>
    </source>
</reference>
<dbReference type="Proteomes" id="UP000618943">
    <property type="component" value="Unassembled WGS sequence"/>
</dbReference>
<gene>
    <name evidence="1" type="ORF">JFL43_04635</name>
</gene>
<name>A0ABS1H426_9BACL</name>
<sequence length="63" mass="7205">MKAEPIIPLNVIESEQNPVIDVRGYIELQFKIKSILIGWGLNEKTSDSLIESYSEERIQSNID</sequence>